<reference evidence="1 2" key="1">
    <citation type="submission" date="2011-12" db="EMBL/GenBank/DDBJ databases">
        <title>The Genome Sequence of Prevotella micans F0438.</title>
        <authorList>
            <consortium name="The Broad Institute Genome Sequencing Platform"/>
            <person name="Earl A."/>
            <person name="Ward D."/>
            <person name="Feldgarden M."/>
            <person name="Gevers D."/>
            <person name="Izard J."/>
            <person name="Baranova O.V."/>
            <person name="Blanton J.M."/>
            <person name="Wade W.G."/>
            <person name="Dewhirst F.E."/>
            <person name="Young S.K."/>
            <person name="Zeng Q."/>
            <person name="Gargeya S."/>
            <person name="Fitzgerald M."/>
            <person name="Haas B."/>
            <person name="Abouelleil A."/>
            <person name="Alvarado L."/>
            <person name="Arachchi H.M."/>
            <person name="Berlin A."/>
            <person name="Chapman S.B."/>
            <person name="Gearin G."/>
            <person name="Goldberg J."/>
            <person name="Griggs A."/>
            <person name="Gujja S."/>
            <person name="Hansen M."/>
            <person name="Heiman D."/>
            <person name="Howarth C."/>
            <person name="Larimer J."/>
            <person name="Lui A."/>
            <person name="MacDonald P.J.P."/>
            <person name="McCowen C."/>
            <person name="Montmayeur A."/>
            <person name="Murphy C."/>
            <person name="Neiman D."/>
            <person name="Pearson M."/>
            <person name="Priest M."/>
            <person name="Roberts A."/>
            <person name="Saif S."/>
            <person name="Shea T."/>
            <person name="Sisk P."/>
            <person name="Stolte C."/>
            <person name="Sykes S."/>
            <person name="Wortman J."/>
            <person name="Nusbaum C."/>
            <person name="Birren B."/>
        </authorList>
    </citation>
    <scope>NUCLEOTIDE SEQUENCE [LARGE SCALE GENOMIC DNA]</scope>
    <source>
        <strain evidence="1 2">F0438</strain>
    </source>
</reference>
<dbReference type="HOGENOM" id="CLU_212179_0_0_10"/>
<dbReference type="STRING" id="883158.HMPREF9140_00558"/>
<comment type="caution">
    <text evidence="1">The sequence shown here is derived from an EMBL/GenBank/DDBJ whole genome shotgun (WGS) entry which is preliminary data.</text>
</comment>
<keyword evidence="2" id="KW-1185">Reference proteome</keyword>
<sequence length="43" mass="5550">MADNFLERKRDDYEARKQAWLRKKKHQKQIRRRDIQKFDNEFL</sequence>
<gene>
    <name evidence="1" type="ORF">HMPREF9140_00558</name>
</gene>
<name>H1Q0X0_9BACT</name>
<accession>H1Q0X0</accession>
<dbReference type="Proteomes" id="UP000016023">
    <property type="component" value="Unassembled WGS sequence"/>
</dbReference>
<dbReference type="PATRIC" id="fig|883158.3.peg.570"/>
<protein>
    <recommendedName>
        <fullName evidence="3">Dehydrogenase</fullName>
    </recommendedName>
</protein>
<evidence type="ECO:0000313" key="2">
    <source>
        <dbReference type="Proteomes" id="UP000016023"/>
    </source>
</evidence>
<dbReference type="RefSeq" id="WP_006951603.1">
    <property type="nucleotide sequence ID" value="NZ_JH594521.1"/>
</dbReference>
<dbReference type="AlphaFoldDB" id="H1Q0X0"/>
<organism evidence="1 2">
    <name type="scientific">Prevotella micans F0438</name>
    <dbReference type="NCBI Taxonomy" id="883158"/>
    <lineage>
        <taxon>Bacteria</taxon>
        <taxon>Pseudomonadati</taxon>
        <taxon>Bacteroidota</taxon>
        <taxon>Bacteroidia</taxon>
        <taxon>Bacteroidales</taxon>
        <taxon>Prevotellaceae</taxon>
        <taxon>Prevotella</taxon>
    </lineage>
</organism>
<proteinExistence type="predicted"/>
<evidence type="ECO:0008006" key="3">
    <source>
        <dbReference type="Google" id="ProtNLM"/>
    </source>
</evidence>
<evidence type="ECO:0000313" key="1">
    <source>
        <dbReference type="EMBL" id="EHO72798.1"/>
    </source>
</evidence>
<dbReference type="EMBL" id="AGWK01000018">
    <property type="protein sequence ID" value="EHO72798.1"/>
    <property type="molecule type" value="Genomic_DNA"/>
</dbReference>